<reference evidence="1 2" key="1">
    <citation type="journal article" date="2013" name="PLoS Genet.">
        <title>The genome and development-dependent transcriptomes of Pyronema confluens: a window into fungal evolution.</title>
        <authorList>
            <person name="Traeger S."/>
            <person name="Altegoer F."/>
            <person name="Freitag M."/>
            <person name="Gabaldon T."/>
            <person name="Kempken F."/>
            <person name="Kumar A."/>
            <person name="Marcet-Houben M."/>
            <person name="Poggeler S."/>
            <person name="Stajich J.E."/>
            <person name="Nowrousian M."/>
        </authorList>
    </citation>
    <scope>NUCLEOTIDE SEQUENCE [LARGE SCALE GENOMIC DNA]</scope>
    <source>
        <strain evidence="2">CBS 100304</strain>
        <tissue evidence="1">Vegetative mycelium</tissue>
    </source>
</reference>
<gene>
    <name evidence="1" type="ORF">PCON_11553</name>
</gene>
<sequence>MPIQSSRSANKPRLELSELYQHSLQLHMMTQTTSGAPQRCLSFIGRRMAVLVGKQVFGVHGNLAASKSLGHLQRDVNSLNFWRVTHSFIRLYLDSFSRFLGSIGVSAVFRVTRVSEFDSFVKLGCCSQVLSFRVTFFNQSYF</sequence>
<dbReference type="Proteomes" id="UP000018144">
    <property type="component" value="Unassembled WGS sequence"/>
</dbReference>
<dbReference type="AlphaFoldDB" id="U4LI14"/>
<name>U4LI14_PYROM</name>
<proteinExistence type="predicted"/>
<accession>U4LI14</accession>
<organism evidence="1 2">
    <name type="scientific">Pyronema omphalodes (strain CBS 100304)</name>
    <name type="common">Pyronema confluens</name>
    <dbReference type="NCBI Taxonomy" id="1076935"/>
    <lineage>
        <taxon>Eukaryota</taxon>
        <taxon>Fungi</taxon>
        <taxon>Dikarya</taxon>
        <taxon>Ascomycota</taxon>
        <taxon>Pezizomycotina</taxon>
        <taxon>Pezizomycetes</taxon>
        <taxon>Pezizales</taxon>
        <taxon>Pyronemataceae</taxon>
        <taxon>Pyronema</taxon>
    </lineage>
</organism>
<keyword evidence="2" id="KW-1185">Reference proteome</keyword>
<evidence type="ECO:0000313" key="2">
    <source>
        <dbReference type="Proteomes" id="UP000018144"/>
    </source>
</evidence>
<dbReference type="EMBL" id="HF935656">
    <property type="protein sequence ID" value="CCX11959.1"/>
    <property type="molecule type" value="Genomic_DNA"/>
</dbReference>
<protein>
    <submittedName>
        <fullName evidence="1">Uncharacterized protein</fullName>
    </submittedName>
</protein>
<evidence type="ECO:0000313" key="1">
    <source>
        <dbReference type="EMBL" id="CCX11959.1"/>
    </source>
</evidence>